<dbReference type="GO" id="GO:0005829">
    <property type="term" value="C:cytosol"/>
    <property type="evidence" value="ECO:0007669"/>
    <property type="project" value="TreeGrafter"/>
</dbReference>
<dbReference type="NCBIfam" id="NF002677">
    <property type="entry name" value="PRK02406.1"/>
    <property type="match status" value="1"/>
</dbReference>
<dbReference type="InterPro" id="IPR036775">
    <property type="entry name" value="DNA_pol_Y-fam_lit_finger_sf"/>
</dbReference>
<evidence type="ECO:0000259" key="14">
    <source>
        <dbReference type="PROSITE" id="PS50173"/>
    </source>
</evidence>
<keyword evidence="8 12" id="KW-0460">Magnesium</keyword>
<evidence type="ECO:0000256" key="10">
    <source>
        <dbReference type="ARBA" id="ARBA00023204"/>
    </source>
</evidence>
<dbReference type="PANTHER" id="PTHR11076">
    <property type="entry name" value="DNA REPAIR POLYMERASE UMUC / TRANSFERASE FAMILY MEMBER"/>
    <property type="match status" value="1"/>
</dbReference>
<feature type="binding site" evidence="12">
    <location>
        <position position="15"/>
    </location>
    <ligand>
        <name>Mg(2+)</name>
        <dbReference type="ChEBI" id="CHEBI:18420"/>
    </ligand>
</feature>
<dbReference type="InterPro" id="IPR050116">
    <property type="entry name" value="DNA_polymerase-Y"/>
</dbReference>
<dbReference type="Pfam" id="PF11799">
    <property type="entry name" value="IMS_C"/>
    <property type="match status" value="1"/>
</dbReference>
<feature type="binding site" evidence="12">
    <location>
        <position position="111"/>
    </location>
    <ligand>
        <name>Mg(2+)</name>
        <dbReference type="ChEBI" id="CHEBI:18420"/>
    </ligand>
</feature>
<evidence type="ECO:0000256" key="2">
    <source>
        <dbReference type="ARBA" id="ARBA00022457"/>
    </source>
</evidence>
<comment type="catalytic activity">
    <reaction evidence="11 12">
        <text>DNA(n) + a 2'-deoxyribonucleoside 5'-triphosphate = DNA(n+1) + diphosphate</text>
        <dbReference type="Rhea" id="RHEA:22508"/>
        <dbReference type="Rhea" id="RHEA-COMP:17339"/>
        <dbReference type="Rhea" id="RHEA-COMP:17340"/>
        <dbReference type="ChEBI" id="CHEBI:33019"/>
        <dbReference type="ChEBI" id="CHEBI:61560"/>
        <dbReference type="ChEBI" id="CHEBI:173112"/>
        <dbReference type="EC" id="2.7.7.7"/>
    </reaction>
</comment>
<comment type="similarity">
    <text evidence="1 12">Belongs to the DNA polymerase type-Y family.</text>
</comment>
<dbReference type="SUPFAM" id="SSF100879">
    <property type="entry name" value="Lesion bypass DNA polymerase (Y-family), little finger domain"/>
    <property type="match status" value="1"/>
</dbReference>
<dbReference type="Gene3D" id="3.30.1490.100">
    <property type="entry name" value="DNA polymerase, Y-family, little finger domain"/>
    <property type="match status" value="1"/>
</dbReference>
<dbReference type="GO" id="GO:0006281">
    <property type="term" value="P:DNA repair"/>
    <property type="evidence" value="ECO:0007669"/>
    <property type="project" value="UniProtKB-UniRule"/>
</dbReference>
<accession>A0A0M0LM10</accession>
<keyword evidence="10 12" id="KW-0234">DNA repair</keyword>
<evidence type="ECO:0000256" key="1">
    <source>
        <dbReference type="ARBA" id="ARBA00010945"/>
    </source>
</evidence>
<dbReference type="GO" id="GO:0042276">
    <property type="term" value="P:error-prone translesion synthesis"/>
    <property type="evidence" value="ECO:0007669"/>
    <property type="project" value="TreeGrafter"/>
</dbReference>
<keyword evidence="7 12" id="KW-0227">DNA damage</keyword>
<gene>
    <name evidence="12" type="primary">dinB</name>
    <name evidence="15" type="ORF">AMD00_06270</name>
</gene>
<dbReference type="FunFam" id="3.40.1170.60:FF:000003">
    <property type="entry name" value="DNA polymerase eta"/>
    <property type="match status" value="1"/>
</dbReference>
<dbReference type="InterPro" id="IPR024728">
    <property type="entry name" value="PolY_HhH_motif"/>
</dbReference>
<dbReference type="GO" id="GO:0003887">
    <property type="term" value="F:DNA-directed DNA polymerase activity"/>
    <property type="evidence" value="ECO:0007669"/>
    <property type="project" value="UniProtKB-UniRule"/>
</dbReference>
<dbReference type="Pfam" id="PF11798">
    <property type="entry name" value="IMS_HHH"/>
    <property type="match status" value="1"/>
</dbReference>
<comment type="function">
    <text evidence="12">Poorly processive, error-prone DNA polymerase involved in untargeted mutagenesis. Copies undamaged DNA at stalled replication forks, which arise in vivo from mismatched or misaligned primer ends. These misaligned primers can be extended by PolIV. Exhibits no 3'-5' exonuclease (proofreading) activity. May be involved in translesional synthesis, in conjunction with the beta clamp from PolIII.</text>
</comment>
<comment type="caution">
    <text evidence="15">The sequence shown here is derived from an EMBL/GenBank/DDBJ whole genome shotgun (WGS) entry which is preliminary data.</text>
</comment>
<keyword evidence="9 12" id="KW-0239">DNA-directed DNA polymerase</keyword>
<dbReference type="STRING" id="263475.AMD00_06270"/>
<evidence type="ECO:0000256" key="12">
    <source>
        <dbReference type="HAMAP-Rule" id="MF_01113"/>
    </source>
</evidence>
<dbReference type="AlphaFoldDB" id="A0A0M0LM10"/>
<evidence type="ECO:0000256" key="9">
    <source>
        <dbReference type="ARBA" id="ARBA00022932"/>
    </source>
</evidence>
<name>A0A0M0LM10_9BACL</name>
<dbReference type="InterPro" id="IPR022880">
    <property type="entry name" value="DNApol_IV"/>
</dbReference>
<feature type="region of interest" description="Disordered" evidence="13">
    <location>
        <begin position="393"/>
        <end position="416"/>
    </location>
</feature>
<keyword evidence="12" id="KW-0238">DNA-binding</keyword>
<dbReference type="InterPro" id="IPR043128">
    <property type="entry name" value="Rev_trsase/Diguanyl_cyclase"/>
</dbReference>
<evidence type="ECO:0000256" key="11">
    <source>
        <dbReference type="ARBA" id="ARBA00049244"/>
    </source>
</evidence>
<dbReference type="PATRIC" id="fig|263475.3.peg.1687"/>
<proteinExistence type="inferred from homology"/>
<dbReference type="EC" id="2.7.7.7" evidence="12"/>
<feature type="domain" description="UmuC" evidence="14">
    <location>
        <begin position="11"/>
        <end position="192"/>
    </location>
</feature>
<comment type="subcellular location">
    <subcellularLocation>
        <location evidence="12">Cytoplasm</location>
    </subcellularLocation>
</comment>
<evidence type="ECO:0000256" key="5">
    <source>
        <dbReference type="ARBA" id="ARBA00022705"/>
    </source>
</evidence>
<keyword evidence="2 12" id="KW-0515">Mutator protein</keyword>
<dbReference type="FunFam" id="3.30.1490.100:FF:000004">
    <property type="entry name" value="DNA polymerase IV"/>
    <property type="match status" value="1"/>
</dbReference>
<evidence type="ECO:0000313" key="16">
    <source>
        <dbReference type="Proteomes" id="UP000036867"/>
    </source>
</evidence>
<dbReference type="Gene3D" id="1.10.150.20">
    <property type="entry name" value="5' to 3' exonuclease, C-terminal subdomain"/>
    <property type="match status" value="1"/>
</dbReference>
<evidence type="ECO:0000313" key="15">
    <source>
        <dbReference type="EMBL" id="KOO52021.1"/>
    </source>
</evidence>
<dbReference type="InterPro" id="IPR043502">
    <property type="entry name" value="DNA/RNA_pol_sf"/>
</dbReference>
<dbReference type="GO" id="GO:0000287">
    <property type="term" value="F:magnesium ion binding"/>
    <property type="evidence" value="ECO:0007669"/>
    <property type="project" value="UniProtKB-UniRule"/>
</dbReference>
<dbReference type="PANTHER" id="PTHR11076:SF33">
    <property type="entry name" value="DNA POLYMERASE KAPPA"/>
    <property type="match status" value="1"/>
</dbReference>
<dbReference type="GO" id="GO:0003684">
    <property type="term" value="F:damaged DNA binding"/>
    <property type="evidence" value="ECO:0007669"/>
    <property type="project" value="InterPro"/>
</dbReference>
<dbReference type="PROSITE" id="PS50173">
    <property type="entry name" value="UMUC"/>
    <property type="match status" value="1"/>
</dbReference>
<protein>
    <recommendedName>
        <fullName evidence="12">DNA polymerase IV</fullName>
        <shortName evidence="12">Pol IV</shortName>
        <ecNumber evidence="12">2.7.7.7</ecNumber>
    </recommendedName>
</protein>
<dbReference type="EMBL" id="LILB01000001">
    <property type="protein sequence ID" value="KOO52021.1"/>
    <property type="molecule type" value="Genomic_DNA"/>
</dbReference>
<dbReference type="OrthoDB" id="9808813at2"/>
<dbReference type="SUPFAM" id="SSF56672">
    <property type="entry name" value="DNA/RNA polymerases"/>
    <property type="match status" value="1"/>
</dbReference>
<keyword evidence="16" id="KW-1185">Reference proteome</keyword>
<comment type="subunit">
    <text evidence="12">Monomer.</text>
</comment>
<dbReference type="Proteomes" id="UP000036867">
    <property type="component" value="Unassembled WGS sequence"/>
</dbReference>
<dbReference type="GO" id="GO:0009432">
    <property type="term" value="P:SOS response"/>
    <property type="evidence" value="ECO:0007669"/>
    <property type="project" value="TreeGrafter"/>
</dbReference>
<dbReference type="PIRSF" id="PIRSF036603">
    <property type="entry name" value="DPol_eta"/>
    <property type="match status" value="1"/>
</dbReference>
<evidence type="ECO:0000256" key="8">
    <source>
        <dbReference type="ARBA" id="ARBA00022842"/>
    </source>
</evidence>
<dbReference type="CDD" id="cd03586">
    <property type="entry name" value="PolY_Pol_IV_kappa"/>
    <property type="match status" value="1"/>
</dbReference>
<evidence type="ECO:0000256" key="6">
    <source>
        <dbReference type="ARBA" id="ARBA00022723"/>
    </source>
</evidence>
<dbReference type="Gene3D" id="3.30.70.270">
    <property type="match status" value="1"/>
</dbReference>
<organism evidence="15 16">
    <name type="scientific">Viridibacillus arvi</name>
    <dbReference type="NCBI Taxonomy" id="263475"/>
    <lineage>
        <taxon>Bacteria</taxon>
        <taxon>Bacillati</taxon>
        <taxon>Bacillota</taxon>
        <taxon>Bacilli</taxon>
        <taxon>Bacillales</taxon>
        <taxon>Caryophanaceae</taxon>
        <taxon>Viridibacillus</taxon>
    </lineage>
</organism>
<dbReference type="Gene3D" id="3.40.1170.60">
    <property type="match status" value="1"/>
</dbReference>
<feature type="active site" evidence="12">
    <location>
        <position position="112"/>
    </location>
</feature>
<dbReference type="NCBIfam" id="NF002492">
    <property type="entry name" value="PRK01810.1"/>
    <property type="match status" value="1"/>
</dbReference>
<evidence type="ECO:0000256" key="4">
    <source>
        <dbReference type="ARBA" id="ARBA00022695"/>
    </source>
</evidence>
<dbReference type="GO" id="GO:0006261">
    <property type="term" value="P:DNA-templated DNA replication"/>
    <property type="evidence" value="ECO:0007669"/>
    <property type="project" value="UniProtKB-UniRule"/>
</dbReference>
<dbReference type="HAMAP" id="MF_01113">
    <property type="entry name" value="DNApol_IV"/>
    <property type="match status" value="1"/>
</dbReference>
<dbReference type="InterPro" id="IPR017961">
    <property type="entry name" value="DNA_pol_Y-fam_little_finger"/>
</dbReference>
<evidence type="ECO:0000256" key="13">
    <source>
        <dbReference type="SAM" id="MobiDB-lite"/>
    </source>
</evidence>
<evidence type="ECO:0000256" key="7">
    <source>
        <dbReference type="ARBA" id="ARBA00022763"/>
    </source>
</evidence>
<evidence type="ECO:0000256" key="3">
    <source>
        <dbReference type="ARBA" id="ARBA00022679"/>
    </source>
</evidence>
<keyword evidence="3 12" id="KW-0808">Transferase</keyword>
<keyword evidence="4 12" id="KW-0548">Nucleotidyltransferase</keyword>
<reference evidence="16" key="1">
    <citation type="submission" date="2015-08" db="EMBL/GenBank/DDBJ databases">
        <title>Fjat-10028 dsm 16317.</title>
        <authorList>
            <person name="Liu B."/>
            <person name="Wang J."/>
            <person name="Zhu Y."/>
            <person name="Liu G."/>
            <person name="Chen Q."/>
            <person name="Chen Z."/>
            <person name="Lan J."/>
            <person name="Che J."/>
            <person name="Ge C."/>
            <person name="Shi H."/>
            <person name="Pan Z."/>
            <person name="Liu X."/>
        </authorList>
    </citation>
    <scope>NUCLEOTIDE SEQUENCE [LARGE SCALE GENOMIC DNA]</scope>
    <source>
        <strain evidence="16">DSM 16317</strain>
    </source>
</reference>
<comment type="cofactor">
    <cofactor evidence="12">
        <name>Mg(2+)</name>
        <dbReference type="ChEBI" id="CHEBI:18420"/>
    </cofactor>
    <text evidence="12">Binds 2 magnesium ions per subunit.</text>
</comment>
<keyword evidence="5 12" id="KW-0235">DNA replication</keyword>
<keyword evidence="12" id="KW-0963">Cytoplasm</keyword>
<dbReference type="RefSeq" id="WP_053416193.1">
    <property type="nucleotide sequence ID" value="NZ_LILB01000001.1"/>
</dbReference>
<dbReference type="GeneID" id="301135708"/>
<keyword evidence="6 12" id="KW-0479">Metal-binding</keyword>
<dbReference type="InterPro" id="IPR001126">
    <property type="entry name" value="UmuC"/>
</dbReference>
<dbReference type="Pfam" id="PF00817">
    <property type="entry name" value="IMS"/>
    <property type="match status" value="1"/>
</dbReference>
<sequence length="416" mass="46984">MAERKQKGRIIFHIDMNCFYASVEQAHDPTLKGKAIAIAGNPKERRGILVTCSYEARAKGVYTTMAVWEAKRKCPELILLPPNFERYRIASKAIFDILRTYTELVEPVSIDEGYIDVTELVKGREAIELAETIQKRILNELDLPSSIGIAPNKFLAKTASDMKKPMGITVLRKRELPNILWSLPVIEMHGVGESTAKKLNELKINTIGDLAQASEAFLKSNLGKNGARLKDRANGIDNREVDPNSIYDTKSVGNSTTLPIDLVEWDEVRKTIDGLCERVAKRLSAKNLAGHTVSIQIRDADWHNSSRSKTFSNAIYKKSDILEIALDLTKKHWHGEPVRLLGVTVSNVIDRKETAEQLSIFNYEQHAKEEPIIQVVEQLQKKFGKEIISKGMKEKKKPNYESQTSFSKDFLEDHKD</sequence>
<feature type="site" description="Substrate discrimination" evidence="12">
    <location>
        <position position="20"/>
    </location>
</feature>